<organism evidence="2">
    <name type="scientific">Triticum aestivum</name>
    <name type="common">Wheat</name>
    <dbReference type="NCBI Taxonomy" id="4565"/>
    <lineage>
        <taxon>Eukaryota</taxon>
        <taxon>Viridiplantae</taxon>
        <taxon>Streptophyta</taxon>
        <taxon>Embryophyta</taxon>
        <taxon>Tracheophyta</taxon>
        <taxon>Spermatophyta</taxon>
        <taxon>Magnoliopsida</taxon>
        <taxon>Liliopsida</taxon>
        <taxon>Poales</taxon>
        <taxon>Poaceae</taxon>
        <taxon>BOP clade</taxon>
        <taxon>Pooideae</taxon>
        <taxon>Triticodae</taxon>
        <taxon>Triticeae</taxon>
        <taxon>Triticinae</taxon>
        <taxon>Triticum</taxon>
    </lineage>
</organism>
<dbReference type="AlphaFoldDB" id="A0A3B6B5Z2"/>
<dbReference type="Gramene" id="TraesCS2A02G480300.1">
    <property type="protein sequence ID" value="TraesCS2A02G480300.1"/>
    <property type="gene ID" value="TraesCS2A02G480300"/>
</dbReference>
<reference evidence="2" key="2">
    <citation type="submission" date="2018-10" db="UniProtKB">
        <authorList>
            <consortium name="EnsemblPlants"/>
        </authorList>
    </citation>
    <scope>IDENTIFICATION</scope>
</reference>
<dbReference type="Gramene" id="TraesNOR2A03G00791900.1">
    <property type="protein sequence ID" value="TraesNOR2A03G00791900.1"/>
    <property type="gene ID" value="TraesNOR2A03G00791900"/>
</dbReference>
<dbReference type="SMR" id="A0A3B6B5Z2"/>
<dbReference type="RefSeq" id="XP_044459155.1">
    <property type="nucleotide sequence ID" value="XM_044603220.1"/>
</dbReference>
<dbReference type="PaxDb" id="4565-Traes_2AL_CADDB1089.1"/>
<dbReference type="InterPro" id="IPR013766">
    <property type="entry name" value="Thioredoxin_domain"/>
</dbReference>
<dbReference type="InterPro" id="IPR036249">
    <property type="entry name" value="Thioredoxin-like_sf"/>
</dbReference>
<dbReference type="Gramene" id="TraesKAR2A01G0453620.1">
    <property type="protein sequence ID" value="cds.TraesKAR2A01G0453620.1"/>
    <property type="gene ID" value="TraesKAR2A01G0453620"/>
</dbReference>
<gene>
    <name evidence="2" type="primary">LOC123190554</name>
</gene>
<dbReference type="PANTHER" id="PTHR10438">
    <property type="entry name" value="THIOREDOXIN"/>
    <property type="match status" value="1"/>
</dbReference>
<dbReference type="Gramene" id="TraesARI2A03G00790180.1">
    <property type="protein sequence ID" value="TraesARI2A03G00790180.1"/>
    <property type="gene ID" value="TraesARI2A03G00790180"/>
</dbReference>
<evidence type="ECO:0000313" key="3">
    <source>
        <dbReference type="Proteomes" id="UP000019116"/>
    </source>
</evidence>
<dbReference type="Gramene" id="TraesJUL2A03G00786500.1">
    <property type="protein sequence ID" value="TraesJUL2A03G00786500.1"/>
    <property type="gene ID" value="TraesJUL2A03G00786500"/>
</dbReference>
<dbReference type="PANTHER" id="PTHR10438:SF242">
    <property type="entry name" value="THIOREDOXIN-LIKE PROTEIN CXXS1"/>
    <property type="match status" value="1"/>
</dbReference>
<dbReference type="Gramene" id="TraesCS2A03G1124800.1">
    <property type="protein sequence ID" value="TraesCS2A03G1124800.1.CDS"/>
    <property type="gene ID" value="TraesCS2A03G1124800"/>
</dbReference>
<dbReference type="CDD" id="cd02947">
    <property type="entry name" value="TRX_family"/>
    <property type="match status" value="1"/>
</dbReference>
<reference evidence="2" key="1">
    <citation type="submission" date="2018-08" db="EMBL/GenBank/DDBJ databases">
        <authorList>
            <person name="Rossello M."/>
        </authorList>
    </citation>
    <scope>NUCLEOTIDE SEQUENCE [LARGE SCALE GENOMIC DNA]</scope>
    <source>
        <strain evidence="2">cv. Chinese Spring</strain>
    </source>
</reference>
<dbReference type="OrthoDB" id="10263751at2759"/>
<evidence type="ECO:0000259" key="1">
    <source>
        <dbReference type="Pfam" id="PF00085"/>
    </source>
</evidence>
<dbReference type="Gene3D" id="3.40.30.10">
    <property type="entry name" value="Glutaredoxin"/>
    <property type="match status" value="1"/>
</dbReference>
<dbReference type="Gramene" id="TraesSTA2A03G00779920.1">
    <property type="protein sequence ID" value="TraesSTA2A03G00779920.1"/>
    <property type="gene ID" value="TraesSTA2A03G00779920"/>
</dbReference>
<accession>A0A3B6B5Z2</accession>
<name>A0A3B6B5Z2_WHEAT</name>
<sequence>MDVEIQRPREVGSCRVVKVDKEAAWELFTTQAANEGRTVAAHFGASWCVTSLSMNYKFEELAQTHPDMLFLFVDVDDVPGVSSKLGVKAMPTFFLIKGKEVVKKIVGANPDELHKMVDASDDDSLGSAVTTLPDIVIEK</sequence>
<dbReference type="InterPro" id="IPR050620">
    <property type="entry name" value="Thioredoxin_H-type-like"/>
</dbReference>
<dbReference type="STRING" id="4565.A0A3B6B5Z2"/>
<dbReference type="GeneID" id="123190554"/>
<proteinExistence type="predicted"/>
<protein>
    <recommendedName>
        <fullName evidence="1">Thioredoxin domain-containing protein</fullName>
    </recommendedName>
</protein>
<dbReference type="SUPFAM" id="SSF52833">
    <property type="entry name" value="Thioredoxin-like"/>
    <property type="match status" value="1"/>
</dbReference>
<dbReference type="OMA" id="WCIPSVF"/>
<feature type="domain" description="Thioredoxin" evidence="1">
    <location>
        <begin position="27"/>
        <end position="118"/>
    </location>
</feature>
<keyword evidence="3" id="KW-1185">Reference proteome</keyword>
<evidence type="ECO:0000313" key="2">
    <source>
        <dbReference type="EnsemblPlants" id="TraesCS2A02G480300.1"/>
    </source>
</evidence>
<dbReference type="Proteomes" id="UP000019116">
    <property type="component" value="Chromosome 2A"/>
</dbReference>
<dbReference type="EnsemblPlants" id="TraesCS2A02G480300.1">
    <property type="protein sequence ID" value="TraesCS2A02G480300.1"/>
    <property type="gene ID" value="TraesCS2A02G480300"/>
</dbReference>
<dbReference type="Pfam" id="PF00085">
    <property type="entry name" value="Thioredoxin"/>
    <property type="match status" value="1"/>
</dbReference>